<reference evidence="6" key="1">
    <citation type="journal article" date="2020" name="Ecol. Evol.">
        <title>Genome structure and content of the rice root-knot nematode (Meloidogyne graminicola).</title>
        <authorList>
            <person name="Phan N.T."/>
            <person name="Danchin E.G.J."/>
            <person name="Klopp C."/>
            <person name="Perfus-Barbeoch L."/>
            <person name="Kozlowski D.K."/>
            <person name="Koutsovoulos G.D."/>
            <person name="Lopez-Roques C."/>
            <person name="Bouchez O."/>
            <person name="Zahm M."/>
            <person name="Besnard G."/>
            <person name="Bellafiore S."/>
        </authorList>
    </citation>
    <scope>NUCLEOTIDE SEQUENCE</scope>
    <source>
        <strain evidence="6">VN-18</strain>
    </source>
</reference>
<dbReference type="InterPro" id="IPR007053">
    <property type="entry name" value="LRAT_dom"/>
</dbReference>
<accession>A0A8S9ZEY4</accession>
<sequence>HRGIYVGETIGIGKHTVIHNFCSNDSKSHKPNLQTGGGIVIWTMEDFRDSGNNQKWWIDNMENKFGKSKYNGNEIAKRARKELGKREYRLWTWNCEHFVTWCRYDKAKSPQVNFLIYFKFIKFLCFKYFNFLKI</sequence>
<organism evidence="6 7">
    <name type="scientific">Meloidogyne graminicola</name>
    <dbReference type="NCBI Taxonomy" id="189291"/>
    <lineage>
        <taxon>Eukaryota</taxon>
        <taxon>Metazoa</taxon>
        <taxon>Ecdysozoa</taxon>
        <taxon>Nematoda</taxon>
        <taxon>Chromadorea</taxon>
        <taxon>Rhabditida</taxon>
        <taxon>Tylenchina</taxon>
        <taxon>Tylenchomorpha</taxon>
        <taxon>Tylenchoidea</taxon>
        <taxon>Meloidogynidae</taxon>
        <taxon>Meloidogyninae</taxon>
        <taxon>Meloidogyne</taxon>
    </lineage>
</organism>
<dbReference type="PROSITE" id="PS51934">
    <property type="entry name" value="LRAT"/>
    <property type="match status" value="1"/>
</dbReference>
<evidence type="ECO:0000259" key="5">
    <source>
        <dbReference type="PROSITE" id="PS51934"/>
    </source>
</evidence>
<dbReference type="GO" id="GO:0016410">
    <property type="term" value="F:N-acyltransferase activity"/>
    <property type="evidence" value="ECO:0007669"/>
    <property type="project" value="TreeGrafter"/>
</dbReference>
<evidence type="ECO:0000256" key="2">
    <source>
        <dbReference type="ARBA" id="ARBA00022679"/>
    </source>
</evidence>
<keyword evidence="4" id="KW-0443">Lipid metabolism</keyword>
<name>A0A8S9ZEY4_9BILA</name>
<dbReference type="AlphaFoldDB" id="A0A8S9ZEY4"/>
<evidence type="ECO:0000313" key="7">
    <source>
        <dbReference type="Proteomes" id="UP000605970"/>
    </source>
</evidence>
<dbReference type="EMBL" id="JABEBT010000121">
    <property type="protein sequence ID" value="KAF7631019.1"/>
    <property type="molecule type" value="Genomic_DNA"/>
</dbReference>
<evidence type="ECO:0000256" key="4">
    <source>
        <dbReference type="ARBA" id="ARBA00023098"/>
    </source>
</evidence>
<dbReference type="GO" id="GO:0005737">
    <property type="term" value="C:cytoplasm"/>
    <property type="evidence" value="ECO:0007669"/>
    <property type="project" value="TreeGrafter"/>
</dbReference>
<dbReference type="GO" id="GO:0070292">
    <property type="term" value="P:N-acylphosphatidylethanolamine metabolic process"/>
    <property type="evidence" value="ECO:0007669"/>
    <property type="project" value="TreeGrafter"/>
</dbReference>
<dbReference type="GO" id="GO:0004623">
    <property type="term" value="F:phospholipase A2 activity"/>
    <property type="evidence" value="ECO:0007669"/>
    <property type="project" value="TreeGrafter"/>
</dbReference>
<dbReference type="Pfam" id="PF04970">
    <property type="entry name" value="LRAT"/>
    <property type="match status" value="1"/>
</dbReference>
<dbReference type="Proteomes" id="UP000605970">
    <property type="component" value="Unassembled WGS sequence"/>
</dbReference>
<feature type="domain" description="LRAT" evidence="5">
    <location>
        <begin position="1"/>
        <end position="111"/>
    </location>
</feature>
<dbReference type="PANTHER" id="PTHR13943:SF77">
    <property type="entry name" value="LRAT DOMAIN-CONTAINING PROTEIN"/>
    <property type="match status" value="1"/>
</dbReference>
<protein>
    <submittedName>
        <fullName evidence="6">LRAT domain-containing protein</fullName>
    </submittedName>
</protein>
<comment type="similarity">
    <text evidence="1">Belongs to the H-rev107 family.</text>
</comment>
<dbReference type="Gene3D" id="3.90.1720.10">
    <property type="entry name" value="endopeptidase domain like (from Nostoc punctiforme)"/>
    <property type="match status" value="1"/>
</dbReference>
<dbReference type="InterPro" id="IPR051496">
    <property type="entry name" value="H-rev107_PLA/AT"/>
</dbReference>
<evidence type="ECO:0000256" key="1">
    <source>
        <dbReference type="ARBA" id="ARBA00007824"/>
    </source>
</evidence>
<dbReference type="GO" id="GO:0008970">
    <property type="term" value="F:phospholipase A1 activity"/>
    <property type="evidence" value="ECO:0007669"/>
    <property type="project" value="TreeGrafter"/>
</dbReference>
<dbReference type="PANTHER" id="PTHR13943">
    <property type="entry name" value="HRAS-LIKE SUPPRESSOR - RELATED"/>
    <property type="match status" value="1"/>
</dbReference>
<keyword evidence="7" id="KW-1185">Reference proteome</keyword>
<evidence type="ECO:0000256" key="3">
    <source>
        <dbReference type="ARBA" id="ARBA00022801"/>
    </source>
</evidence>
<dbReference type="OrthoDB" id="421951at2759"/>
<keyword evidence="3" id="KW-0378">Hydrolase</keyword>
<keyword evidence="2" id="KW-0808">Transferase</keyword>
<evidence type="ECO:0000313" key="6">
    <source>
        <dbReference type="EMBL" id="KAF7631019.1"/>
    </source>
</evidence>
<proteinExistence type="inferred from homology"/>
<comment type="caution">
    <text evidence="6">The sequence shown here is derived from an EMBL/GenBank/DDBJ whole genome shotgun (WGS) entry which is preliminary data.</text>
</comment>
<feature type="non-terminal residue" evidence="6">
    <location>
        <position position="134"/>
    </location>
</feature>
<gene>
    <name evidence="6" type="ORF">Mgra_00008726</name>
</gene>